<comment type="similarity">
    <text evidence="2">Belongs to the Tdpoz family.</text>
</comment>
<dbReference type="GO" id="GO:0016567">
    <property type="term" value="P:protein ubiquitination"/>
    <property type="evidence" value="ECO:0007669"/>
    <property type="project" value="InterPro"/>
</dbReference>
<dbReference type="SUPFAM" id="SSF54695">
    <property type="entry name" value="POZ domain"/>
    <property type="match status" value="1"/>
</dbReference>
<evidence type="ECO:0000256" key="1">
    <source>
        <dbReference type="ARBA" id="ARBA00004906"/>
    </source>
</evidence>
<dbReference type="Proteomes" id="UP000032180">
    <property type="component" value="Chromosome 8"/>
</dbReference>
<sequence>MAALPDSGFMELEVDFSATDMLSDVFFFGGYEWREDDNYGYLSVGLDLVVSKSKNIKAILFDVSLMKKDGEPSSHHAKRNDLSRVDMLRFIYTDEIPEDGIEFKKLLAAADMYDLSRLKLICAQKLWKTVSVDNLATTLVYAEMHGCPQLKKRCLEFFVQDKNFEEIVLTEGNLNSFSPLSSSSSGDMR</sequence>
<dbReference type="Gramene" id="LPERR08G17770.1">
    <property type="protein sequence ID" value="LPERR08G17770.1"/>
    <property type="gene ID" value="LPERR08G17770"/>
</dbReference>
<accession>A0A0D9X9Y3</accession>
<evidence type="ECO:0000259" key="4">
    <source>
        <dbReference type="Pfam" id="PF24570"/>
    </source>
</evidence>
<dbReference type="InterPro" id="IPR000210">
    <property type="entry name" value="BTB/POZ_dom"/>
</dbReference>
<evidence type="ECO:0000256" key="2">
    <source>
        <dbReference type="ARBA" id="ARBA00010846"/>
    </source>
</evidence>
<dbReference type="EnsemblPlants" id="LPERR08G17770.1">
    <property type="protein sequence ID" value="LPERR08G17770.1"/>
    <property type="gene ID" value="LPERR08G17770"/>
</dbReference>
<dbReference type="Gene3D" id="3.30.710.10">
    <property type="entry name" value="Potassium Channel Kv1.1, Chain A"/>
    <property type="match status" value="1"/>
</dbReference>
<dbReference type="STRING" id="77586.A0A0D9X9Y3"/>
<dbReference type="PANTHER" id="PTHR26379:SF238">
    <property type="entry name" value="OS08G0523100 PROTEIN"/>
    <property type="match status" value="1"/>
</dbReference>
<dbReference type="Pfam" id="PF00651">
    <property type="entry name" value="BTB"/>
    <property type="match status" value="1"/>
</dbReference>
<keyword evidence="6" id="KW-1185">Reference proteome</keyword>
<comment type="pathway">
    <text evidence="1">Protein modification; protein ubiquitination.</text>
</comment>
<reference evidence="5 6" key="1">
    <citation type="submission" date="2012-08" db="EMBL/GenBank/DDBJ databases">
        <title>Oryza genome evolution.</title>
        <authorList>
            <person name="Wing R.A."/>
        </authorList>
    </citation>
    <scope>NUCLEOTIDE SEQUENCE</scope>
</reference>
<dbReference type="InterPro" id="IPR045005">
    <property type="entry name" value="BPM1-6"/>
</dbReference>
<reference evidence="5" key="3">
    <citation type="submission" date="2015-04" db="UniProtKB">
        <authorList>
            <consortium name="EnsemblPlants"/>
        </authorList>
    </citation>
    <scope>IDENTIFICATION</scope>
</reference>
<dbReference type="InterPro" id="IPR011333">
    <property type="entry name" value="SKP1/BTB/POZ_sf"/>
</dbReference>
<dbReference type="AlphaFoldDB" id="A0A0D9X9Y3"/>
<evidence type="ECO:0000259" key="3">
    <source>
        <dbReference type="Pfam" id="PF00651"/>
    </source>
</evidence>
<protein>
    <submittedName>
        <fullName evidence="5">Uncharacterized protein</fullName>
    </submittedName>
</protein>
<proteinExistence type="inferred from homology"/>
<dbReference type="eggNOG" id="KOG1987">
    <property type="taxonomic scope" value="Eukaryota"/>
</dbReference>
<feature type="domain" description="BPM/SPOP BACK" evidence="4">
    <location>
        <begin position="135"/>
        <end position="172"/>
    </location>
</feature>
<dbReference type="PANTHER" id="PTHR26379">
    <property type="entry name" value="BTB/POZ AND MATH DOMAIN-CONTAINING PROTEIN 1"/>
    <property type="match status" value="1"/>
</dbReference>
<feature type="domain" description="BTB" evidence="3">
    <location>
        <begin position="86"/>
        <end position="126"/>
    </location>
</feature>
<evidence type="ECO:0000313" key="5">
    <source>
        <dbReference type="EnsemblPlants" id="LPERR08G17770.1"/>
    </source>
</evidence>
<name>A0A0D9X9Y3_9ORYZ</name>
<organism evidence="5 6">
    <name type="scientific">Leersia perrieri</name>
    <dbReference type="NCBI Taxonomy" id="77586"/>
    <lineage>
        <taxon>Eukaryota</taxon>
        <taxon>Viridiplantae</taxon>
        <taxon>Streptophyta</taxon>
        <taxon>Embryophyta</taxon>
        <taxon>Tracheophyta</taxon>
        <taxon>Spermatophyta</taxon>
        <taxon>Magnoliopsida</taxon>
        <taxon>Liliopsida</taxon>
        <taxon>Poales</taxon>
        <taxon>Poaceae</taxon>
        <taxon>BOP clade</taxon>
        <taxon>Oryzoideae</taxon>
        <taxon>Oryzeae</taxon>
        <taxon>Oryzinae</taxon>
        <taxon>Leersia</taxon>
    </lineage>
</organism>
<dbReference type="Pfam" id="PF24570">
    <property type="entry name" value="BACK_BPM_SPOP"/>
    <property type="match status" value="1"/>
</dbReference>
<evidence type="ECO:0000313" key="6">
    <source>
        <dbReference type="Proteomes" id="UP000032180"/>
    </source>
</evidence>
<dbReference type="InterPro" id="IPR056423">
    <property type="entry name" value="BACK_BPM_SPOP"/>
</dbReference>
<dbReference type="HOGENOM" id="CLU_004253_2_2_1"/>
<reference evidence="6" key="2">
    <citation type="submission" date="2013-12" db="EMBL/GenBank/DDBJ databases">
        <authorList>
            <person name="Yu Y."/>
            <person name="Lee S."/>
            <person name="de Baynast K."/>
            <person name="Wissotski M."/>
            <person name="Liu L."/>
            <person name="Talag J."/>
            <person name="Goicoechea J."/>
            <person name="Angelova A."/>
            <person name="Jetty R."/>
            <person name="Kudrna D."/>
            <person name="Golser W."/>
            <person name="Rivera L."/>
            <person name="Zhang J."/>
            <person name="Wing R."/>
        </authorList>
    </citation>
    <scope>NUCLEOTIDE SEQUENCE</scope>
</reference>
<dbReference type="Gene3D" id="6.10.250.3030">
    <property type="match status" value="1"/>
</dbReference>